<feature type="signal peptide" evidence="6">
    <location>
        <begin position="1"/>
        <end position="22"/>
    </location>
</feature>
<sequence>MNTNLKKITAAVLLASTLSACASGYGGTGLGSKETIGTLGGAALGGWAGSNIGHGTGQLIATAAGVVIGGFIGNQIGRGLDQADRQSAYQAEQVALERYPDGQYSRWNNPNNGNYGYTVPQQTYQQPSGQYCREYQTTIIVNGRPETAHGTACREPDGSWRVAS</sequence>
<dbReference type="EMBL" id="CP042582">
    <property type="protein sequence ID" value="QEX24585.1"/>
    <property type="molecule type" value="Genomic_DNA"/>
</dbReference>
<evidence type="ECO:0000256" key="2">
    <source>
        <dbReference type="ARBA" id="ARBA00008681"/>
    </source>
</evidence>
<keyword evidence="4" id="KW-0472">Membrane</keyword>
<reference evidence="8 9" key="1">
    <citation type="submission" date="2019-08" db="EMBL/GenBank/DDBJ databases">
        <title>Hyperibacter terrae gen. nov., sp. nov. and Hyperibacter viscosus sp. nov., two new members in the family Rhodospirillaceae isolated from the rhizosphere of Hypericum perforatum.</title>
        <authorList>
            <person name="Noviana Z."/>
        </authorList>
    </citation>
    <scope>NUCLEOTIDE SEQUENCE [LARGE SCALE GENOMIC DNA]</scope>
    <source>
        <strain evidence="8 9">R5959</strain>
    </source>
</reference>
<dbReference type="InterPro" id="IPR016364">
    <property type="entry name" value="Surface_antigen_Rickettsia"/>
</dbReference>
<protein>
    <recommendedName>
        <fullName evidence="3">17 kDa surface antigen</fullName>
    </recommendedName>
</protein>
<dbReference type="KEGG" id="hadh:FRZ61_45260"/>
<dbReference type="Pfam" id="PF05433">
    <property type="entry name" value="Rick_17kDa_Anti"/>
    <property type="match status" value="1"/>
</dbReference>
<keyword evidence="9" id="KW-1185">Reference proteome</keyword>
<comment type="subcellular location">
    <subcellularLocation>
        <location evidence="1">Cell outer membrane</location>
        <topology evidence="1">Lipid-anchor</topology>
    </subcellularLocation>
</comment>
<evidence type="ECO:0000313" key="9">
    <source>
        <dbReference type="Proteomes" id="UP000325797"/>
    </source>
</evidence>
<comment type="similarity">
    <text evidence="2">Belongs to the rickettsiale 17 kDa surface antigen family.</text>
</comment>
<gene>
    <name evidence="8" type="primary">omp</name>
    <name evidence="8" type="ORF">FRZ61_45260</name>
</gene>
<dbReference type="PROSITE" id="PS51257">
    <property type="entry name" value="PROKAR_LIPOPROTEIN"/>
    <property type="match status" value="1"/>
</dbReference>
<dbReference type="PIRSF" id="PIRSF002721">
    <property type="entry name" value="Surface_antigen_Rickettsia"/>
    <property type="match status" value="1"/>
</dbReference>
<keyword evidence="5" id="KW-0449">Lipoprotein</keyword>
<feature type="chain" id="PRO_5023818065" description="17 kDa surface antigen" evidence="6">
    <location>
        <begin position="23"/>
        <end position="164"/>
    </location>
</feature>
<dbReference type="GO" id="GO:0009279">
    <property type="term" value="C:cell outer membrane"/>
    <property type="evidence" value="ECO:0007669"/>
    <property type="project" value="UniProtKB-SubCell"/>
</dbReference>
<evidence type="ECO:0000256" key="6">
    <source>
        <dbReference type="SAM" id="SignalP"/>
    </source>
</evidence>
<evidence type="ECO:0000256" key="5">
    <source>
        <dbReference type="ARBA" id="ARBA00023288"/>
    </source>
</evidence>
<evidence type="ECO:0000256" key="1">
    <source>
        <dbReference type="ARBA" id="ARBA00004459"/>
    </source>
</evidence>
<keyword evidence="6" id="KW-0732">Signal</keyword>
<dbReference type="PANTHER" id="PTHR35603:SF2">
    <property type="entry name" value="OUTER MEMBRANE LIPOPROTEIN"/>
    <property type="match status" value="1"/>
</dbReference>
<evidence type="ECO:0000259" key="7">
    <source>
        <dbReference type="Pfam" id="PF05433"/>
    </source>
</evidence>
<organism evidence="8 9">
    <name type="scientific">Hypericibacter adhaerens</name>
    <dbReference type="NCBI Taxonomy" id="2602016"/>
    <lineage>
        <taxon>Bacteria</taxon>
        <taxon>Pseudomonadati</taxon>
        <taxon>Pseudomonadota</taxon>
        <taxon>Alphaproteobacteria</taxon>
        <taxon>Rhodospirillales</taxon>
        <taxon>Dongiaceae</taxon>
        <taxon>Hypericibacter</taxon>
    </lineage>
</organism>
<evidence type="ECO:0000256" key="4">
    <source>
        <dbReference type="ARBA" id="ARBA00023136"/>
    </source>
</evidence>
<dbReference type="Proteomes" id="UP000325797">
    <property type="component" value="Chromosome"/>
</dbReference>
<name>A0A5J6N6K3_9PROT</name>
<dbReference type="AlphaFoldDB" id="A0A5J6N6K3"/>
<evidence type="ECO:0000256" key="3">
    <source>
        <dbReference type="ARBA" id="ARBA00015281"/>
    </source>
</evidence>
<dbReference type="PANTHER" id="PTHR35603">
    <property type="match status" value="1"/>
</dbReference>
<evidence type="ECO:0000313" key="8">
    <source>
        <dbReference type="EMBL" id="QEX24585.1"/>
    </source>
</evidence>
<feature type="domain" description="Glycine zipper 2TM" evidence="7">
    <location>
        <begin position="36"/>
        <end position="77"/>
    </location>
</feature>
<dbReference type="RefSeq" id="WP_263641742.1">
    <property type="nucleotide sequence ID" value="NZ_CP042582.1"/>
</dbReference>
<dbReference type="InterPro" id="IPR051407">
    <property type="entry name" value="Bact_OM_lipoprot/Surf_antigen"/>
</dbReference>
<accession>A0A5J6N6K3</accession>
<proteinExistence type="inferred from homology"/>
<dbReference type="InterPro" id="IPR008816">
    <property type="entry name" value="Gly_zipper_2TM_dom"/>
</dbReference>